<evidence type="ECO:0000256" key="1">
    <source>
        <dbReference type="ARBA" id="ARBA00004377"/>
    </source>
</evidence>
<dbReference type="SUPFAM" id="SSF103054">
    <property type="entry name" value="General secretion pathway protein M, EpsM"/>
    <property type="match status" value="1"/>
</dbReference>
<evidence type="ECO:0000256" key="6">
    <source>
        <dbReference type="ARBA" id="ARBA00022692"/>
    </source>
</evidence>
<evidence type="ECO:0000313" key="12">
    <source>
        <dbReference type="Proteomes" id="UP000285190"/>
    </source>
</evidence>
<comment type="caution">
    <text evidence="11">The sequence shown here is derived from an EMBL/GenBank/DDBJ whole genome shotgun (WGS) entry which is preliminary data.</text>
</comment>
<dbReference type="EMBL" id="QYUN01000002">
    <property type="protein sequence ID" value="RJG07761.1"/>
    <property type="molecule type" value="Genomic_DNA"/>
</dbReference>
<keyword evidence="6 10" id="KW-0812">Transmembrane</keyword>
<reference evidence="11 12" key="1">
    <citation type="submission" date="2018-09" db="EMBL/GenBank/DDBJ databases">
        <authorList>
            <person name="Zhu H."/>
        </authorList>
    </citation>
    <scope>NUCLEOTIDE SEQUENCE [LARGE SCALE GENOMIC DNA]</scope>
    <source>
        <strain evidence="11 12">K2R10-39</strain>
    </source>
</reference>
<evidence type="ECO:0000256" key="7">
    <source>
        <dbReference type="ARBA" id="ARBA00022927"/>
    </source>
</evidence>
<comment type="similarity">
    <text evidence="2">Belongs to the GSP M family.</text>
</comment>
<dbReference type="Proteomes" id="UP000285190">
    <property type="component" value="Unassembled WGS sequence"/>
</dbReference>
<organism evidence="11 12">
    <name type="scientific">Noviherbaspirillum cavernae</name>
    <dbReference type="NCBI Taxonomy" id="2320862"/>
    <lineage>
        <taxon>Bacteria</taxon>
        <taxon>Pseudomonadati</taxon>
        <taxon>Pseudomonadota</taxon>
        <taxon>Betaproteobacteria</taxon>
        <taxon>Burkholderiales</taxon>
        <taxon>Oxalobacteraceae</taxon>
        <taxon>Noviherbaspirillum</taxon>
    </lineage>
</organism>
<name>A0A418X5X0_9BURK</name>
<keyword evidence="3" id="KW-0813">Transport</keyword>
<evidence type="ECO:0000256" key="8">
    <source>
        <dbReference type="ARBA" id="ARBA00022989"/>
    </source>
</evidence>
<sequence length="173" mass="18514">MNARAKANSLSGIKQSLSQFWAGRNRRERIMLIAAGVAVAVGLVYGLLIDPALSGRSDLEKRLPALRQQAAELQAMAKDASALSGKASTAVTKMTKEGIETSLAKNGLKPQNVAFTGDLAKVQLAGVSFAGLIEWLDEMQRTARISVVDASVEAQTQLDTVNATFTLRQQRSE</sequence>
<accession>A0A418X5X0</accession>
<keyword evidence="5" id="KW-0997">Cell inner membrane</keyword>
<evidence type="ECO:0000256" key="2">
    <source>
        <dbReference type="ARBA" id="ARBA00010637"/>
    </source>
</evidence>
<keyword evidence="4" id="KW-1003">Cell membrane</keyword>
<dbReference type="GO" id="GO:0015628">
    <property type="term" value="P:protein secretion by the type II secretion system"/>
    <property type="evidence" value="ECO:0007669"/>
    <property type="project" value="InterPro"/>
</dbReference>
<dbReference type="GO" id="GO:0015627">
    <property type="term" value="C:type II protein secretion system complex"/>
    <property type="evidence" value="ECO:0007669"/>
    <property type="project" value="InterPro"/>
</dbReference>
<evidence type="ECO:0000256" key="9">
    <source>
        <dbReference type="ARBA" id="ARBA00023136"/>
    </source>
</evidence>
<evidence type="ECO:0000256" key="4">
    <source>
        <dbReference type="ARBA" id="ARBA00022475"/>
    </source>
</evidence>
<feature type="transmembrane region" description="Helical" evidence="10">
    <location>
        <begin position="30"/>
        <end position="48"/>
    </location>
</feature>
<protein>
    <submittedName>
        <fullName evidence="11">Type II secretion system protein M</fullName>
    </submittedName>
</protein>
<dbReference type="OrthoDB" id="8563628at2"/>
<proteinExistence type="inferred from homology"/>
<dbReference type="RefSeq" id="WP_119736157.1">
    <property type="nucleotide sequence ID" value="NZ_QYUN01000002.1"/>
</dbReference>
<keyword evidence="12" id="KW-1185">Reference proteome</keyword>
<dbReference type="GO" id="GO:0005886">
    <property type="term" value="C:plasma membrane"/>
    <property type="evidence" value="ECO:0007669"/>
    <property type="project" value="UniProtKB-SubCell"/>
</dbReference>
<dbReference type="InterPro" id="IPR023229">
    <property type="entry name" value="T2SS_M_periplasmic_sf"/>
</dbReference>
<dbReference type="AlphaFoldDB" id="A0A418X5X0"/>
<comment type="subcellular location">
    <subcellularLocation>
        <location evidence="1">Cell inner membrane</location>
        <topology evidence="1">Single-pass membrane protein</topology>
    </subcellularLocation>
</comment>
<evidence type="ECO:0000256" key="10">
    <source>
        <dbReference type="SAM" id="Phobius"/>
    </source>
</evidence>
<keyword evidence="9 10" id="KW-0472">Membrane</keyword>
<evidence type="ECO:0000256" key="5">
    <source>
        <dbReference type="ARBA" id="ARBA00022519"/>
    </source>
</evidence>
<keyword evidence="8 10" id="KW-1133">Transmembrane helix</keyword>
<dbReference type="InterPro" id="IPR007690">
    <property type="entry name" value="T2SS_GspM"/>
</dbReference>
<evidence type="ECO:0000313" key="11">
    <source>
        <dbReference type="EMBL" id="RJG07761.1"/>
    </source>
</evidence>
<dbReference type="Gene3D" id="3.30.1360.100">
    <property type="entry name" value="General secretion pathway protein M, EpsM"/>
    <property type="match status" value="1"/>
</dbReference>
<dbReference type="Pfam" id="PF04612">
    <property type="entry name" value="T2SSM"/>
    <property type="match status" value="1"/>
</dbReference>
<evidence type="ECO:0000256" key="3">
    <source>
        <dbReference type="ARBA" id="ARBA00022448"/>
    </source>
</evidence>
<gene>
    <name evidence="11" type="ORF">D3870_01705</name>
</gene>
<keyword evidence="7" id="KW-0653">Protein transport</keyword>